<proteinExistence type="predicted"/>
<feature type="compositionally biased region" description="Low complexity" evidence="1">
    <location>
        <begin position="1"/>
        <end position="12"/>
    </location>
</feature>
<dbReference type="Gene3D" id="3.40.630.190">
    <property type="entry name" value="LCP protein"/>
    <property type="match status" value="1"/>
</dbReference>
<gene>
    <name evidence="4" type="ORF">NOCA2390005</name>
</gene>
<protein>
    <submittedName>
        <fullName evidence="4">Cell envelope-related transcriptional attenuator</fullName>
    </submittedName>
</protein>
<dbReference type="NCBIfam" id="TIGR00350">
    <property type="entry name" value="lytR_cpsA_psr"/>
    <property type="match status" value="1"/>
</dbReference>
<evidence type="ECO:0000256" key="2">
    <source>
        <dbReference type="SAM" id="Phobius"/>
    </source>
</evidence>
<feature type="region of interest" description="Disordered" evidence="1">
    <location>
        <begin position="1"/>
        <end position="109"/>
    </location>
</feature>
<feature type="compositionally biased region" description="Gly residues" evidence="1">
    <location>
        <begin position="94"/>
        <end position="107"/>
    </location>
</feature>
<sequence length="415" mass="44075">MSDRPPSSSTPDPGGPAEGTPEYDWLYGTGGRGGGDADDATQVLGPGGAATGRRPHPDATRMMPAVPRGQQPSGQATPPNQRPHQTPPPPPRSPGGGPARGSSGGGRRGFRPRPRWILYALALWLVFLVVTPILAWNTVSKVDDTPDGKRPDDQPGTTYLLVGSDARKNDTTGSRTDSIMILHTGSGPNLLMSIPRDSIVDIPGHGTTKINAAFAYGGAPLLIRTVEQSTGIRIDDYAEIGFNGFVDVVDAVGGIEVCPKRDMKDPKAKLDIEKGCQEVDGKTALAYSRSRHVESLGDIDRARRQREVISAIGKEALSPWSFINPVRYWRLSFAAAGSIVVGENTGAIATAKMFLAMTRVSGDKGLACGVPISDLAVHWDPERSQQLFDKVIDDDTDTIPKSLCTPSGLPKSVTG</sequence>
<evidence type="ECO:0000259" key="3">
    <source>
        <dbReference type="Pfam" id="PF03816"/>
    </source>
</evidence>
<keyword evidence="2" id="KW-0812">Transmembrane</keyword>
<dbReference type="EMBL" id="CZKA01000033">
    <property type="protein sequence ID" value="CUR57047.1"/>
    <property type="molecule type" value="Genomic_DNA"/>
</dbReference>
<dbReference type="InterPro" id="IPR050922">
    <property type="entry name" value="LytR/CpsA/Psr_CW_biosynth"/>
</dbReference>
<dbReference type="PANTHER" id="PTHR33392:SF6">
    <property type="entry name" value="POLYISOPRENYL-TEICHOIC ACID--PEPTIDOGLYCAN TEICHOIC ACID TRANSFERASE TAGU"/>
    <property type="match status" value="1"/>
</dbReference>
<dbReference type="Pfam" id="PF03816">
    <property type="entry name" value="LytR_cpsA_psr"/>
    <property type="match status" value="1"/>
</dbReference>
<keyword evidence="2" id="KW-0472">Membrane</keyword>
<evidence type="ECO:0000313" key="4">
    <source>
        <dbReference type="EMBL" id="CUR57047.1"/>
    </source>
</evidence>
<feature type="compositionally biased region" description="Polar residues" evidence="1">
    <location>
        <begin position="70"/>
        <end position="84"/>
    </location>
</feature>
<accession>A0A2P2C4T0</accession>
<organism evidence="4">
    <name type="scientific">metagenome</name>
    <dbReference type="NCBI Taxonomy" id="256318"/>
    <lineage>
        <taxon>unclassified sequences</taxon>
        <taxon>metagenomes</taxon>
    </lineage>
</organism>
<evidence type="ECO:0000256" key="1">
    <source>
        <dbReference type="SAM" id="MobiDB-lite"/>
    </source>
</evidence>
<dbReference type="PANTHER" id="PTHR33392">
    <property type="entry name" value="POLYISOPRENYL-TEICHOIC ACID--PEPTIDOGLYCAN TEICHOIC ACID TRANSFERASE TAGU"/>
    <property type="match status" value="1"/>
</dbReference>
<dbReference type="AlphaFoldDB" id="A0A2P2C4T0"/>
<keyword evidence="2" id="KW-1133">Transmembrane helix</keyword>
<name>A0A2P2C4T0_9ZZZZ</name>
<dbReference type="InterPro" id="IPR004474">
    <property type="entry name" value="LytR_CpsA_psr"/>
</dbReference>
<reference evidence="4" key="1">
    <citation type="submission" date="2015-08" db="EMBL/GenBank/DDBJ databases">
        <authorList>
            <person name="Babu N.S."/>
            <person name="Beckwith C.J."/>
            <person name="Beseler K.G."/>
            <person name="Brison A."/>
            <person name="Carone J.V."/>
            <person name="Caskin T.P."/>
            <person name="Diamond M."/>
            <person name="Durham M.E."/>
            <person name="Foxe J.M."/>
            <person name="Go M."/>
            <person name="Henderson B.A."/>
            <person name="Jones I.B."/>
            <person name="McGettigan J.A."/>
            <person name="Micheletti S.J."/>
            <person name="Nasrallah M.E."/>
            <person name="Ortiz D."/>
            <person name="Piller C.R."/>
            <person name="Privatt S.R."/>
            <person name="Schneider S.L."/>
            <person name="Sharp S."/>
            <person name="Smith T.C."/>
            <person name="Stanton J.D."/>
            <person name="Ullery H.E."/>
            <person name="Wilson R.J."/>
            <person name="Serrano M.G."/>
            <person name="Buck G."/>
            <person name="Lee V."/>
            <person name="Wang Y."/>
            <person name="Carvalho R."/>
            <person name="Voegtly L."/>
            <person name="Shi R."/>
            <person name="Duckworth R."/>
            <person name="Johnson A."/>
            <person name="Loviza R."/>
            <person name="Walstead R."/>
            <person name="Shah Z."/>
            <person name="Kiflezghi M."/>
            <person name="Wade K."/>
            <person name="Ball S.L."/>
            <person name="Bradley K.W."/>
            <person name="Asai D.J."/>
            <person name="Bowman C.A."/>
            <person name="Russell D.A."/>
            <person name="Pope W.H."/>
            <person name="Jacobs-Sera D."/>
            <person name="Hendrix R.W."/>
            <person name="Hatfull G.F."/>
        </authorList>
    </citation>
    <scope>NUCLEOTIDE SEQUENCE</scope>
</reference>
<feature type="transmembrane region" description="Helical" evidence="2">
    <location>
        <begin position="116"/>
        <end position="136"/>
    </location>
</feature>
<feature type="domain" description="Cell envelope-related transcriptional attenuator" evidence="3">
    <location>
        <begin position="175"/>
        <end position="316"/>
    </location>
</feature>